<organism evidence="2 3">
    <name type="scientific">Undibacterium jejuense</name>
    <dbReference type="NCBI Taxonomy" id="1344949"/>
    <lineage>
        <taxon>Bacteria</taxon>
        <taxon>Pseudomonadati</taxon>
        <taxon>Pseudomonadota</taxon>
        <taxon>Betaproteobacteria</taxon>
        <taxon>Burkholderiales</taxon>
        <taxon>Oxalobacteraceae</taxon>
        <taxon>Undibacterium</taxon>
    </lineage>
</organism>
<gene>
    <name evidence="2" type="ORF">H8K32_19650</name>
</gene>
<dbReference type="RefSeq" id="WP_186914282.1">
    <property type="nucleotide sequence ID" value="NZ_JACOFV010000030.1"/>
</dbReference>
<keyword evidence="3" id="KW-1185">Reference proteome</keyword>
<evidence type="ECO:0000256" key="1">
    <source>
        <dbReference type="SAM" id="SignalP"/>
    </source>
</evidence>
<keyword evidence="1" id="KW-0732">Signal</keyword>
<feature type="chain" id="PRO_5036949988" evidence="1">
    <location>
        <begin position="24"/>
        <end position="350"/>
    </location>
</feature>
<protein>
    <submittedName>
        <fullName evidence="2">Uncharacterized protein</fullName>
    </submittedName>
</protein>
<reference evidence="2" key="1">
    <citation type="submission" date="2020-08" db="EMBL/GenBank/DDBJ databases">
        <title>Novel species isolated from subtropical streams in China.</title>
        <authorList>
            <person name="Lu H."/>
        </authorList>
    </citation>
    <scope>NUCLEOTIDE SEQUENCE</scope>
    <source>
        <strain evidence="2">KACC 12607</strain>
    </source>
</reference>
<evidence type="ECO:0000313" key="2">
    <source>
        <dbReference type="EMBL" id="MBC3864320.1"/>
    </source>
</evidence>
<dbReference type="Proteomes" id="UP000634011">
    <property type="component" value="Unassembled WGS sequence"/>
</dbReference>
<dbReference type="PROSITE" id="PS51257">
    <property type="entry name" value="PROKAR_LIPOPROTEIN"/>
    <property type="match status" value="1"/>
</dbReference>
<dbReference type="AlphaFoldDB" id="A0A923HL79"/>
<sequence length="350" mass="39338">MKVKILSYAVLMTLLISGCSKQASVSTESVQNTGFKGEFSQSSTDSQTAGKVQRTTRKQQLLTALIDAAQKTQSEYETYFPKFSDDEVKKHKAGFDASGDIRDRLIEWGYTKNPFDQTAFSDNTGMREITKLIKLPNKIDDWFLPLDEKAQKYVNDGNVQAGHDFLLRYWTLQLFNWSVQPSTGWPDIEGLNRNDAQERWIIISMRRIRFANLFTSEISRIMPTVHKNPTEFRNDFVVALNKMSNETLYQIFAQAKSQANDDMKEPLTIDGVTGRGTSWVVGTKEYNGQMAGWTFKIGGQPVFGNGYIDGQLVESELASSLELSSKIDRAIKRSGTVGTDENAKGSVKAE</sequence>
<accession>A0A923HL79</accession>
<dbReference type="EMBL" id="JACOFV010000030">
    <property type="protein sequence ID" value="MBC3864320.1"/>
    <property type="molecule type" value="Genomic_DNA"/>
</dbReference>
<proteinExistence type="predicted"/>
<feature type="signal peptide" evidence="1">
    <location>
        <begin position="1"/>
        <end position="23"/>
    </location>
</feature>
<evidence type="ECO:0000313" key="3">
    <source>
        <dbReference type="Proteomes" id="UP000634011"/>
    </source>
</evidence>
<name>A0A923HL79_9BURK</name>
<comment type="caution">
    <text evidence="2">The sequence shown here is derived from an EMBL/GenBank/DDBJ whole genome shotgun (WGS) entry which is preliminary data.</text>
</comment>